<feature type="compositionally biased region" description="Basic residues" evidence="1">
    <location>
        <begin position="223"/>
        <end position="233"/>
    </location>
</feature>
<evidence type="ECO:0000313" key="3">
    <source>
        <dbReference type="EMBL" id="UWZ84744.1"/>
    </source>
</evidence>
<evidence type="ECO:0000256" key="1">
    <source>
        <dbReference type="SAM" id="MobiDB-lite"/>
    </source>
</evidence>
<feature type="compositionally biased region" description="Polar residues" evidence="1">
    <location>
        <begin position="198"/>
        <end position="220"/>
    </location>
</feature>
<keyword evidence="2" id="KW-1133">Transmembrane helix</keyword>
<feature type="transmembrane region" description="Helical" evidence="2">
    <location>
        <begin position="60"/>
        <end position="79"/>
    </location>
</feature>
<dbReference type="RefSeq" id="WP_260794250.1">
    <property type="nucleotide sequence ID" value="NZ_CP093313.1"/>
</dbReference>
<feature type="transmembrane region" description="Helical" evidence="2">
    <location>
        <begin position="33"/>
        <end position="54"/>
    </location>
</feature>
<name>A0A9J7BPV8_9BACT</name>
<proteinExistence type="predicted"/>
<keyword evidence="4" id="KW-1185">Reference proteome</keyword>
<dbReference type="EMBL" id="CP093313">
    <property type="protein sequence ID" value="UWZ84744.1"/>
    <property type="molecule type" value="Genomic_DNA"/>
</dbReference>
<keyword evidence="2" id="KW-0472">Membrane</keyword>
<dbReference type="AlphaFoldDB" id="A0A9J7BPV8"/>
<evidence type="ECO:0000313" key="4">
    <source>
        <dbReference type="Proteomes" id="UP001059380"/>
    </source>
</evidence>
<protein>
    <submittedName>
        <fullName evidence="3">Uncharacterized protein</fullName>
    </submittedName>
</protein>
<accession>A0A9J7BPV8</accession>
<feature type="transmembrane region" description="Helical" evidence="2">
    <location>
        <begin position="161"/>
        <end position="179"/>
    </location>
</feature>
<dbReference type="Proteomes" id="UP001059380">
    <property type="component" value="Chromosome"/>
</dbReference>
<gene>
    <name evidence="3" type="ORF">MOP44_02130</name>
</gene>
<evidence type="ECO:0000256" key="2">
    <source>
        <dbReference type="SAM" id="Phobius"/>
    </source>
</evidence>
<keyword evidence="2" id="KW-0812">Transmembrane</keyword>
<reference evidence="3" key="1">
    <citation type="submission" date="2021-04" db="EMBL/GenBank/DDBJ databases">
        <title>Phylogenetic analysis of Acidobacteriaceae.</title>
        <authorList>
            <person name="Qiu L."/>
            <person name="Zhang Q."/>
        </authorList>
    </citation>
    <scope>NUCLEOTIDE SEQUENCE</scope>
    <source>
        <strain evidence="3">DSM 25168</strain>
    </source>
</reference>
<dbReference type="KEGG" id="orp:MOP44_02130"/>
<sequence length="233" mass="25653">MSEGVTKDAPLPDESSSLLDEYKILQDKIDKIGGFRVTIKGWSVTATVAALIAITTGKGFSPIVSAFGLDALLAWFFWFEREQVSRGWKFNARARSIEIQIEKRQRAAGKRVTFSSPNIARALFGGKKRRELISHEFENRHLESSRFAVNEQFRLAVKSDLLFYVTLCLAAWLPIWFGGTPASTAPPIVIHDTIQVPAQTSSQSGQPATGGISNPASDVQSHPKARHASRGSR</sequence>
<organism evidence="3 4">
    <name type="scientific">Occallatibacter riparius</name>
    <dbReference type="NCBI Taxonomy" id="1002689"/>
    <lineage>
        <taxon>Bacteria</taxon>
        <taxon>Pseudomonadati</taxon>
        <taxon>Acidobacteriota</taxon>
        <taxon>Terriglobia</taxon>
        <taxon>Terriglobales</taxon>
        <taxon>Acidobacteriaceae</taxon>
        <taxon>Occallatibacter</taxon>
    </lineage>
</organism>
<feature type="region of interest" description="Disordered" evidence="1">
    <location>
        <begin position="198"/>
        <end position="233"/>
    </location>
</feature>